<dbReference type="EMBL" id="SADV01000030">
    <property type="protein sequence ID" value="TQR28396.1"/>
    <property type="molecule type" value="Genomic_DNA"/>
</dbReference>
<accession>A0A544U8I0</accession>
<dbReference type="InterPro" id="IPR002931">
    <property type="entry name" value="Transglutaminase-like"/>
</dbReference>
<evidence type="ECO:0000313" key="3">
    <source>
        <dbReference type="Proteomes" id="UP000317944"/>
    </source>
</evidence>
<dbReference type="InterPro" id="IPR052557">
    <property type="entry name" value="CAP/Cytokinesis_protein"/>
</dbReference>
<dbReference type="SUPFAM" id="SSF54001">
    <property type="entry name" value="Cysteine proteinases"/>
    <property type="match status" value="1"/>
</dbReference>
<reference evidence="2 3" key="1">
    <citation type="submission" date="2018-03" db="EMBL/GenBank/DDBJ databases">
        <title>Aerobic endospore-forming bacteria genome sequencing and assembly.</title>
        <authorList>
            <person name="Cavalcante D.A."/>
            <person name="Driks A."/>
            <person name="Putonti C."/>
            <person name="De-Souza M.T."/>
        </authorList>
    </citation>
    <scope>NUCLEOTIDE SEQUENCE [LARGE SCALE GENOMIC DNA]</scope>
    <source>
        <strain evidence="2 3">SDF0037</strain>
    </source>
</reference>
<dbReference type="PANTHER" id="PTHR46333:SF2">
    <property type="entry name" value="CYTOKINESIS PROTEIN 3"/>
    <property type="match status" value="1"/>
</dbReference>
<feature type="domain" description="Transglutaminase-like" evidence="1">
    <location>
        <begin position="166"/>
        <end position="222"/>
    </location>
</feature>
<protein>
    <submittedName>
        <fullName evidence="2">S-layer protein</fullName>
    </submittedName>
</protein>
<dbReference type="Proteomes" id="UP000317944">
    <property type="component" value="Unassembled WGS sequence"/>
</dbReference>
<sequence length="417" mass="48451">MRKYIYNVVIILFVLQMSHVQVFANYEQKNIATANTIETLQHLIQKQVMQLSTEFDIRYTGNTSEIKDELSELVKHAIQDPYIYANISSFKWKYDGYANNIVISFVFTYHITQEEEVFVEQTLTNIITPMHGLSELQKIQAAHDFIVLSAEYSKDTKGSQYSPYTLLTENKGVCQAYALVLYRMLEKLGFEVQYVPGNVGEQLHAWVLVKLDNEWYHIDVTWDDPLPDRKGEVRYHYFLVSDRQLAQDHSWDYASFPAATSEAYVDLQKTDKVEVVTKPILDSHFAFDKGLFILSNNKQTVKQLIVQSRLLLKSNNSDNFVQVHLNEWEPIILESNIAQVKGNRKITQNAIHKKKGLISIYRVEKRMPQEKYVIIKEVPHTLFGAPPYSFICVYLTSFSECPNDYGRNCKRLFHCSI</sequence>
<dbReference type="RefSeq" id="WP_142510670.1">
    <property type="nucleotide sequence ID" value="NZ_SADV01000030.1"/>
</dbReference>
<proteinExistence type="predicted"/>
<comment type="caution">
    <text evidence="2">The sequence shown here is derived from an EMBL/GenBank/DDBJ whole genome shotgun (WGS) entry which is preliminary data.</text>
</comment>
<gene>
    <name evidence="2" type="ORF">C7Y47_21890</name>
</gene>
<evidence type="ECO:0000259" key="1">
    <source>
        <dbReference type="SMART" id="SM00460"/>
    </source>
</evidence>
<organism evidence="2 3">
    <name type="scientific">Lysinibacillus sphaericus</name>
    <name type="common">Bacillus sphaericus</name>
    <dbReference type="NCBI Taxonomy" id="1421"/>
    <lineage>
        <taxon>Bacteria</taxon>
        <taxon>Bacillati</taxon>
        <taxon>Bacillota</taxon>
        <taxon>Bacilli</taxon>
        <taxon>Bacillales</taxon>
        <taxon>Bacillaceae</taxon>
        <taxon>Lysinibacillus</taxon>
    </lineage>
</organism>
<dbReference type="GO" id="GO:0005737">
    <property type="term" value="C:cytoplasm"/>
    <property type="evidence" value="ECO:0007669"/>
    <property type="project" value="TreeGrafter"/>
</dbReference>
<dbReference type="Gene3D" id="3.10.620.30">
    <property type="match status" value="1"/>
</dbReference>
<dbReference type="OrthoDB" id="9788327at2"/>
<dbReference type="PANTHER" id="PTHR46333">
    <property type="entry name" value="CYTOKINESIS PROTEIN 3"/>
    <property type="match status" value="1"/>
</dbReference>
<evidence type="ECO:0000313" key="2">
    <source>
        <dbReference type="EMBL" id="TQR28396.1"/>
    </source>
</evidence>
<dbReference type="InterPro" id="IPR038765">
    <property type="entry name" value="Papain-like_cys_pep_sf"/>
</dbReference>
<dbReference type="Pfam" id="PF01841">
    <property type="entry name" value="Transglut_core"/>
    <property type="match status" value="1"/>
</dbReference>
<dbReference type="SMART" id="SM00460">
    <property type="entry name" value="TGc"/>
    <property type="match status" value="1"/>
</dbReference>
<dbReference type="AlphaFoldDB" id="A0A544U8I0"/>
<name>A0A544U8I0_LYSSH</name>